<dbReference type="Proteomes" id="UP000308600">
    <property type="component" value="Unassembled WGS sequence"/>
</dbReference>
<evidence type="ECO:0000313" key="2">
    <source>
        <dbReference type="Proteomes" id="UP000308600"/>
    </source>
</evidence>
<gene>
    <name evidence="1" type="ORF">BDN72DRAFT_769198</name>
</gene>
<reference evidence="1 2" key="1">
    <citation type="journal article" date="2019" name="Nat. Ecol. Evol.">
        <title>Megaphylogeny resolves global patterns of mushroom evolution.</title>
        <authorList>
            <person name="Varga T."/>
            <person name="Krizsan K."/>
            <person name="Foldi C."/>
            <person name="Dima B."/>
            <person name="Sanchez-Garcia M."/>
            <person name="Sanchez-Ramirez S."/>
            <person name="Szollosi G.J."/>
            <person name="Szarkandi J.G."/>
            <person name="Papp V."/>
            <person name="Albert L."/>
            <person name="Andreopoulos W."/>
            <person name="Angelini C."/>
            <person name="Antonin V."/>
            <person name="Barry K.W."/>
            <person name="Bougher N.L."/>
            <person name="Buchanan P."/>
            <person name="Buyck B."/>
            <person name="Bense V."/>
            <person name="Catcheside P."/>
            <person name="Chovatia M."/>
            <person name="Cooper J."/>
            <person name="Damon W."/>
            <person name="Desjardin D."/>
            <person name="Finy P."/>
            <person name="Geml J."/>
            <person name="Haridas S."/>
            <person name="Hughes K."/>
            <person name="Justo A."/>
            <person name="Karasinski D."/>
            <person name="Kautmanova I."/>
            <person name="Kiss B."/>
            <person name="Kocsube S."/>
            <person name="Kotiranta H."/>
            <person name="LaButti K.M."/>
            <person name="Lechner B.E."/>
            <person name="Liimatainen K."/>
            <person name="Lipzen A."/>
            <person name="Lukacs Z."/>
            <person name="Mihaltcheva S."/>
            <person name="Morgado L.N."/>
            <person name="Niskanen T."/>
            <person name="Noordeloos M.E."/>
            <person name="Ohm R.A."/>
            <person name="Ortiz-Santana B."/>
            <person name="Ovrebo C."/>
            <person name="Racz N."/>
            <person name="Riley R."/>
            <person name="Savchenko A."/>
            <person name="Shiryaev A."/>
            <person name="Soop K."/>
            <person name="Spirin V."/>
            <person name="Szebenyi C."/>
            <person name="Tomsovsky M."/>
            <person name="Tulloss R.E."/>
            <person name="Uehling J."/>
            <person name="Grigoriev I.V."/>
            <person name="Vagvolgyi C."/>
            <person name="Papp T."/>
            <person name="Martin F.M."/>
            <person name="Miettinen O."/>
            <person name="Hibbett D.S."/>
            <person name="Nagy L.G."/>
        </authorList>
    </citation>
    <scope>NUCLEOTIDE SEQUENCE [LARGE SCALE GENOMIC DNA]</scope>
    <source>
        <strain evidence="1 2">NL-1719</strain>
    </source>
</reference>
<proteinExistence type="predicted"/>
<feature type="non-terminal residue" evidence="1">
    <location>
        <position position="1"/>
    </location>
</feature>
<protein>
    <submittedName>
        <fullName evidence="1">Uncharacterized protein</fullName>
    </submittedName>
</protein>
<sequence length="65" mass="7760">RLVFKPSRSNRMLESLILSESVVNSRWFLRTSIVLFMNKVMFFKDKLLMVRCFIIIVVSFYLSLP</sequence>
<keyword evidence="2" id="KW-1185">Reference proteome</keyword>
<name>A0ACD3ASG6_9AGAR</name>
<organism evidence="1 2">
    <name type="scientific">Pluteus cervinus</name>
    <dbReference type="NCBI Taxonomy" id="181527"/>
    <lineage>
        <taxon>Eukaryota</taxon>
        <taxon>Fungi</taxon>
        <taxon>Dikarya</taxon>
        <taxon>Basidiomycota</taxon>
        <taxon>Agaricomycotina</taxon>
        <taxon>Agaricomycetes</taxon>
        <taxon>Agaricomycetidae</taxon>
        <taxon>Agaricales</taxon>
        <taxon>Pluteineae</taxon>
        <taxon>Pluteaceae</taxon>
        <taxon>Pluteus</taxon>
    </lineage>
</organism>
<evidence type="ECO:0000313" key="1">
    <source>
        <dbReference type="EMBL" id="TFK68501.1"/>
    </source>
</evidence>
<accession>A0ACD3ASG6</accession>
<dbReference type="EMBL" id="ML208350">
    <property type="protein sequence ID" value="TFK68501.1"/>
    <property type="molecule type" value="Genomic_DNA"/>
</dbReference>